<reference evidence="1" key="1">
    <citation type="submission" date="2021-02" db="EMBL/GenBank/DDBJ databases">
        <authorList>
            <person name="Dougan E. K."/>
            <person name="Rhodes N."/>
            <person name="Thang M."/>
            <person name="Chan C."/>
        </authorList>
    </citation>
    <scope>NUCLEOTIDE SEQUENCE</scope>
</reference>
<proteinExistence type="predicted"/>
<evidence type="ECO:0000313" key="1">
    <source>
        <dbReference type="EMBL" id="CAE6956579.1"/>
    </source>
</evidence>
<sequence>MPDGALDEEDELNFQKWWGTSERRLNVAKAMIRDISISLRENQRLESLDADAGLDQVVREQKQKKERVYTQCREHQNVIDTSYSCLQDMARASKQTVDSITQLTHQTPSSTLMLG</sequence>
<gene>
    <name evidence="1" type="primary">Rpl28</name>
    <name evidence="1" type="ORF">SNAT2548_LOCUS1769</name>
</gene>
<accession>A0A812HP17</accession>
<organism evidence="1 2">
    <name type="scientific">Symbiodinium natans</name>
    <dbReference type="NCBI Taxonomy" id="878477"/>
    <lineage>
        <taxon>Eukaryota</taxon>
        <taxon>Sar</taxon>
        <taxon>Alveolata</taxon>
        <taxon>Dinophyceae</taxon>
        <taxon>Suessiales</taxon>
        <taxon>Symbiodiniaceae</taxon>
        <taxon>Symbiodinium</taxon>
    </lineage>
</organism>
<dbReference type="Proteomes" id="UP000604046">
    <property type="component" value="Unassembled WGS sequence"/>
</dbReference>
<protein>
    <submittedName>
        <fullName evidence="1">Rpl28 protein</fullName>
    </submittedName>
</protein>
<dbReference type="EMBL" id="CAJNDS010000102">
    <property type="protein sequence ID" value="CAE6956579.1"/>
    <property type="molecule type" value="Genomic_DNA"/>
</dbReference>
<evidence type="ECO:0000313" key="2">
    <source>
        <dbReference type="Proteomes" id="UP000604046"/>
    </source>
</evidence>
<dbReference type="AlphaFoldDB" id="A0A812HP17"/>
<comment type="caution">
    <text evidence="1">The sequence shown here is derived from an EMBL/GenBank/DDBJ whole genome shotgun (WGS) entry which is preliminary data.</text>
</comment>
<keyword evidence="2" id="KW-1185">Reference proteome</keyword>
<name>A0A812HP17_9DINO</name>